<dbReference type="SUPFAM" id="SSF51261">
    <property type="entry name" value="Duplicated hybrid motif"/>
    <property type="match status" value="1"/>
</dbReference>
<evidence type="ECO:0000313" key="4">
    <source>
        <dbReference type="EMBL" id="PIP29788.1"/>
    </source>
</evidence>
<accession>A0A2G9ZBR4</accession>
<dbReference type="Proteomes" id="UP000228812">
    <property type="component" value="Unassembled WGS sequence"/>
</dbReference>
<reference evidence="4 5" key="1">
    <citation type="submission" date="2017-09" db="EMBL/GenBank/DDBJ databases">
        <title>Depth-based differentiation of microbial function through sediment-hosted aquifers and enrichment of novel symbionts in the deep terrestrial subsurface.</title>
        <authorList>
            <person name="Probst A.J."/>
            <person name="Ladd B."/>
            <person name="Jarett J.K."/>
            <person name="Geller-Mcgrath D.E."/>
            <person name="Sieber C.M."/>
            <person name="Emerson J.B."/>
            <person name="Anantharaman K."/>
            <person name="Thomas B.C."/>
            <person name="Malmstrom R."/>
            <person name="Stieglmeier M."/>
            <person name="Klingl A."/>
            <person name="Woyke T."/>
            <person name="Ryan C.M."/>
            <person name="Banfield J.F."/>
        </authorList>
    </citation>
    <scope>NUCLEOTIDE SEQUENCE [LARGE SCALE GENOMIC DNA]</scope>
    <source>
        <strain evidence="4">CG23_combo_of_CG06-09_8_20_14_all_54_14</strain>
    </source>
</reference>
<sequence>MSRRRRKTWIFLLGLCTVSLATGAAVRLWADWPRVALAPEIPTPTSSTPFEAQLFPPLPHTPLPSPPPPTPSPSPSISFSSLSPEESDTVAISISGVSATGTARGTFASSNISFLRAANGRWVGLAGIDAKMAPGAYPLSLTLPDGAVRRETVQVRARDYPVTELAVTDELRKKGYTPPVIATNVAAENARLAAALAGSPPRAYFDGPFVNPLDFMENVGEYGNIRVSGGVGLRHLGVDLTAKIGTPIHAINGGKVRFAEELTNYGKTMVVDHGLGIFSLYLHLSEFLVAPGDVVARGATIGRTGNTGYVLAPHLHFSMRLGPASIDPLRFLTAAAWAFEK</sequence>
<dbReference type="Pfam" id="PF01551">
    <property type="entry name" value="Peptidase_M23"/>
    <property type="match status" value="1"/>
</dbReference>
<dbReference type="InterPro" id="IPR050570">
    <property type="entry name" value="Cell_wall_metabolism_enzyme"/>
</dbReference>
<feature type="compositionally biased region" description="Pro residues" evidence="2">
    <location>
        <begin position="56"/>
        <end position="74"/>
    </location>
</feature>
<dbReference type="GO" id="GO:0004222">
    <property type="term" value="F:metalloendopeptidase activity"/>
    <property type="evidence" value="ECO:0007669"/>
    <property type="project" value="TreeGrafter"/>
</dbReference>
<dbReference type="InterPro" id="IPR011055">
    <property type="entry name" value="Dup_hybrid_motif"/>
</dbReference>
<feature type="domain" description="M23ase beta-sheet core" evidence="3">
    <location>
        <begin position="235"/>
        <end position="328"/>
    </location>
</feature>
<dbReference type="AlphaFoldDB" id="A0A2G9ZBR4"/>
<evidence type="ECO:0000313" key="5">
    <source>
        <dbReference type="Proteomes" id="UP000228812"/>
    </source>
</evidence>
<dbReference type="PANTHER" id="PTHR21666:SF289">
    <property type="entry name" value="L-ALA--D-GLU ENDOPEPTIDASE"/>
    <property type="match status" value="1"/>
</dbReference>
<protein>
    <recommendedName>
        <fullName evidence="3">M23ase beta-sheet core domain-containing protein</fullName>
    </recommendedName>
</protein>
<dbReference type="Gene3D" id="2.60.40.1590">
    <property type="entry name" value="Peptidoglycan hydrolase domains"/>
    <property type="match status" value="1"/>
</dbReference>
<proteinExistence type="predicted"/>
<evidence type="ECO:0000256" key="1">
    <source>
        <dbReference type="ARBA" id="ARBA00022729"/>
    </source>
</evidence>
<organism evidence="4 5">
    <name type="scientific">Candidatus Jorgensenbacteria bacterium CG23_combo_of_CG06-09_8_20_14_all_54_14</name>
    <dbReference type="NCBI Taxonomy" id="1974595"/>
    <lineage>
        <taxon>Bacteria</taxon>
        <taxon>Candidatus Joergenseniibacteriota</taxon>
    </lineage>
</organism>
<keyword evidence="1" id="KW-0732">Signal</keyword>
<dbReference type="InterPro" id="IPR016047">
    <property type="entry name" value="M23ase_b-sheet_dom"/>
</dbReference>
<evidence type="ECO:0000256" key="2">
    <source>
        <dbReference type="SAM" id="MobiDB-lite"/>
    </source>
</evidence>
<feature type="region of interest" description="Disordered" evidence="2">
    <location>
        <begin position="46"/>
        <end position="83"/>
    </location>
</feature>
<name>A0A2G9ZBR4_9BACT</name>
<gene>
    <name evidence="4" type="ORF">COX26_02255</name>
</gene>
<dbReference type="PANTHER" id="PTHR21666">
    <property type="entry name" value="PEPTIDASE-RELATED"/>
    <property type="match status" value="1"/>
</dbReference>
<dbReference type="CDD" id="cd12797">
    <property type="entry name" value="M23_peptidase"/>
    <property type="match status" value="1"/>
</dbReference>
<evidence type="ECO:0000259" key="3">
    <source>
        <dbReference type="Pfam" id="PF01551"/>
    </source>
</evidence>
<comment type="caution">
    <text evidence="4">The sequence shown here is derived from an EMBL/GenBank/DDBJ whole genome shotgun (WGS) entry which is preliminary data.</text>
</comment>
<dbReference type="EMBL" id="PCRZ01000037">
    <property type="protein sequence ID" value="PIP29788.1"/>
    <property type="molecule type" value="Genomic_DNA"/>
</dbReference>
<dbReference type="Gene3D" id="2.70.70.10">
    <property type="entry name" value="Glucose Permease (Domain IIA)"/>
    <property type="match status" value="1"/>
</dbReference>